<dbReference type="Proteomes" id="UP001066276">
    <property type="component" value="Chromosome 10"/>
</dbReference>
<organism evidence="1 2">
    <name type="scientific">Pleurodeles waltl</name>
    <name type="common">Iberian ribbed newt</name>
    <dbReference type="NCBI Taxonomy" id="8319"/>
    <lineage>
        <taxon>Eukaryota</taxon>
        <taxon>Metazoa</taxon>
        <taxon>Chordata</taxon>
        <taxon>Craniata</taxon>
        <taxon>Vertebrata</taxon>
        <taxon>Euteleostomi</taxon>
        <taxon>Amphibia</taxon>
        <taxon>Batrachia</taxon>
        <taxon>Caudata</taxon>
        <taxon>Salamandroidea</taxon>
        <taxon>Salamandridae</taxon>
        <taxon>Pleurodelinae</taxon>
        <taxon>Pleurodeles</taxon>
    </lineage>
</organism>
<dbReference type="EMBL" id="JANPWB010000014">
    <property type="protein sequence ID" value="KAJ1098076.1"/>
    <property type="molecule type" value="Genomic_DNA"/>
</dbReference>
<protein>
    <submittedName>
        <fullName evidence="1">Uncharacterized protein</fullName>
    </submittedName>
</protein>
<name>A0AAV7M2P9_PLEWA</name>
<evidence type="ECO:0000313" key="2">
    <source>
        <dbReference type="Proteomes" id="UP001066276"/>
    </source>
</evidence>
<accession>A0AAV7M2P9</accession>
<dbReference type="AlphaFoldDB" id="A0AAV7M2P9"/>
<keyword evidence="2" id="KW-1185">Reference proteome</keyword>
<proteinExistence type="predicted"/>
<sequence length="107" mass="12130">MLRLEPPRRCEDEPRWNGGLLPRRTVIHSLPHGAATLTPHNYGRAVASSFSTRLFTARFVEWDEWELGESWGSLEWMHALMKGDGTGLARRRVKPEAPEVVHGLDDG</sequence>
<gene>
    <name evidence="1" type="ORF">NDU88_003192</name>
</gene>
<reference evidence="1" key="1">
    <citation type="journal article" date="2022" name="bioRxiv">
        <title>Sequencing and chromosome-scale assembly of the giantPleurodeles waltlgenome.</title>
        <authorList>
            <person name="Brown T."/>
            <person name="Elewa A."/>
            <person name="Iarovenko S."/>
            <person name="Subramanian E."/>
            <person name="Araus A.J."/>
            <person name="Petzold A."/>
            <person name="Susuki M."/>
            <person name="Suzuki K.-i.T."/>
            <person name="Hayashi T."/>
            <person name="Toyoda A."/>
            <person name="Oliveira C."/>
            <person name="Osipova E."/>
            <person name="Leigh N.D."/>
            <person name="Simon A."/>
            <person name="Yun M.H."/>
        </authorList>
    </citation>
    <scope>NUCLEOTIDE SEQUENCE</scope>
    <source>
        <strain evidence="1">20211129_DDA</strain>
        <tissue evidence="1">Liver</tissue>
    </source>
</reference>
<evidence type="ECO:0000313" key="1">
    <source>
        <dbReference type="EMBL" id="KAJ1098076.1"/>
    </source>
</evidence>
<comment type="caution">
    <text evidence="1">The sequence shown here is derived from an EMBL/GenBank/DDBJ whole genome shotgun (WGS) entry which is preliminary data.</text>
</comment>